<dbReference type="RefSeq" id="WP_010383661.1">
    <property type="nucleotide sequence ID" value="NZ_AHCD03000026.1"/>
</dbReference>
<feature type="transmembrane region" description="Helical" evidence="1">
    <location>
        <begin position="12"/>
        <end position="29"/>
    </location>
</feature>
<evidence type="ECO:0000313" key="3">
    <source>
        <dbReference type="Proteomes" id="UP000016480"/>
    </source>
</evidence>
<keyword evidence="1" id="KW-1133">Transmembrane helix</keyword>
<keyword evidence="1" id="KW-0812">Transmembrane</keyword>
<name>A0A8T0CED6_9GAMM</name>
<organism evidence="2 3">
    <name type="scientific">Pseudoalteromonas rubra</name>
    <dbReference type="NCBI Taxonomy" id="43658"/>
    <lineage>
        <taxon>Bacteria</taxon>
        <taxon>Pseudomonadati</taxon>
        <taxon>Pseudomonadota</taxon>
        <taxon>Gammaproteobacteria</taxon>
        <taxon>Alteromonadales</taxon>
        <taxon>Pseudoalteromonadaceae</taxon>
        <taxon>Pseudoalteromonas</taxon>
    </lineage>
</organism>
<reference evidence="2 3" key="1">
    <citation type="journal article" date="2012" name="J. Bacteriol.">
        <title>Genome sequence of the cycloprodigiosin-producing bacterial strain Pseudoalteromonas rubra ATCC 29570(T).</title>
        <authorList>
            <person name="Xie B.B."/>
            <person name="Shu Y.L."/>
            <person name="Qin Q.L."/>
            <person name="Rong J.C."/>
            <person name="Zhang X.Y."/>
            <person name="Chen X.L."/>
            <person name="Zhou B.C."/>
            <person name="Zhang Y.Z."/>
        </authorList>
    </citation>
    <scope>NUCLEOTIDE SEQUENCE [LARGE SCALE GENOMIC DNA]</scope>
    <source>
        <strain evidence="2 3">DSM 6842</strain>
    </source>
</reference>
<evidence type="ECO:0000256" key="1">
    <source>
        <dbReference type="SAM" id="Phobius"/>
    </source>
</evidence>
<evidence type="ECO:0000313" key="2">
    <source>
        <dbReference type="EMBL" id="KAF7788341.1"/>
    </source>
</evidence>
<keyword evidence="1" id="KW-0472">Membrane</keyword>
<feature type="transmembrane region" description="Helical" evidence="1">
    <location>
        <begin position="85"/>
        <end position="104"/>
    </location>
</feature>
<proteinExistence type="predicted"/>
<dbReference type="Proteomes" id="UP000016480">
    <property type="component" value="Unassembled WGS sequence"/>
</dbReference>
<dbReference type="GeneID" id="61356383"/>
<gene>
    <name evidence="2" type="ORF">PRUB_a2975</name>
</gene>
<dbReference type="EMBL" id="AHCD03000026">
    <property type="protein sequence ID" value="KAF7788341.1"/>
    <property type="molecule type" value="Genomic_DNA"/>
</dbReference>
<dbReference type="AlphaFoldDB" id="A0A8T0CED6"/>
<comment type="caution">
    <text evidence="2">The sequence shown here is derived from an EMBL/GenBank/DDBJ whole genome shotgun (WGS) entry which is preliminary data.</text>
</comment>
<sequence length="153" mass="17587">MVQIDKINLGKVLQSLLLVFLLCFFIPAANNFSVKSINEGNYYSENYTRVMEKGYATELEMKFLEEMEEKYLADSELRNSMRAEYYSILIFSLFCLCSIVFFLGLKNILNLPFYVFSTISVLAILLSSSSFGQGIIWSICVCFSFAFSQVRKN</sequence>
<protein>
    <submittedName>
        <fullName evidence="2">Uncharacterized protein</fullName>
    </submittedName>
</protein>
<accession>A0A8T0CED6</accession>